<dbReference type="WBParaSite" id="TMUE_2000006684.4">
    <property type="protein sequence ID" value="TMUE_2000006684.4"/>
    <property type="gene ID" value="WBGene00293790"/>
</dbReference>
<feature type="domain" description="Metallo-beta-lactamase" evidence="1">
    <location>
        <begin position="96"/>
        <end position="298"/>
    </location>
</feature>
<organism evidence="2 3">
    <name type="scientific">Trichuris muris</name>
    <name type="common">Mouse whipworm</name>
    <dbReference type="NCBI Taxonomy" id="70415"/>
    <lineage>
        <taxon>Eukaryota</taxon>
        <taxon>Metazoa</taxon>
        <taxon>Ecdysozoa</taxon>
        <taxon>Nematoda</taxon>
        <taxon>Enoplea</taxon>
        <taxon>Dorylaimia</taxon>
        <taxon>Trichinellida</taxon>
        <taxon>Trichuridae</taxon>
        <taxon>Trichuris</taxon>
    </lineage>
</organism>
<dbReference type="InterPro" id="IPR036866">
    <property type="entry name" value="RibonucZ/Hydroxyglut_hydro"/>
</dbReference>
<name>A0A5S6QHL9_TRIMR</name>
<dbReference type="GO" id="GO:0005737">
    <property type="term" value="C:cytoplasm"/>
    <property type="evidence" value="ECO:0007669"/>
    <property type="project" value="TreeGrafter"/>
</dbReference>
<dbReference type="PANTHER" id="PTHR15032:SF4">
    <property type="entry name" value="N-ACYL-PHOSPHATIDYLETHANOLAMINE-HYDROLYZING PHOSPHOLIPASE D"/>
    <property type="match status" value="1"/>
</dbReference>
<dbReference type="Pfam" id="PF12706">
    <property type="entry name" value="Lactamase_B_2"/>
    <property type="match status" value="1"/>
</dbReference>
<dbReference type="PANTHER" id="PTHR15032">
    <property type="entry name" value="N-ACYL-PHOSPHATIDYLETHANOLAMINE-HYDROLYZING PHOSPHOLIPASE D"/>
    <property type="match status" value="1"/>
</dbReference>
<evidence type="ECO:0000313" key="4">
    <source>
        <dbReference type="WBParaSite" id="TMUE_2000006684.2"/>
    </source>
</evidence>
<reference evidence="2" key="2">
    <citation type="submission" date="2014-03" db="EMBL/GenBank/DDBJ databases">
        <title>The whipworm genome and dual-species transcriptomics of an intimate host-pathogen interaction.</title>
        <authorList>
            <person name="Foth B.J."/>
            <person name="Tsai I.J."/>
            <person name="Reid A.J."/>
            <person name="Bancroft A.J."/>
            <person name="Nichol S."/>
            <person name="Tracey A."/>
            <person name="Holroyd N."/>
            <person name="Cotton J.A."/>
            <person name="Stanley E.J."/>
            <person name="Zarowiecki M."/>
            <person name="Liu J.Z."/>
            <person name="Huckvale T."/>
            <person name="Cooper P.J."/>
            <person name="Grencis R.K."/>
            <person name="Berriman M."/>
        </authorList>
    </citation>
    <scope>NUCLEOTIDE SEQUENCE [LARGE SCALE GENOMIC DNA]</scope>
    <source>
        <strain evidence="2">Edinburgh</strain>
    </source>
</reference>
<evidence type="ECO:0000313" key="2">
    <source>
        <dbReference type="Proteomes" id="UP000046395"/>
    </source>
</evidence>
<accession>A0A5S6QHL9</accession>
<dbReference type="AlphaFoldDB" id="A0A5S6QHL9"/>
<dbReference type="SUPFAM" id="SSF56281">
    <property type="entry name" value="Metallo-hydrolase/oxidoreductase"/>
    <property type="match status" value="1"/>
</dbReference>
<dbReference type="Proteomes" id="UP000046395">
    <property type="component" value="Unassembled WGS sequence"/>
</dbReference>
<sequence length="347" mass="39194">MSIDYPCSYDLLQPIIQNGRFKNPWPTNHRFPSFVDLLQWKMQRARPICGCNREHSAGPYLVPNFKYALSLAVKHGLSAIWLGHSTVLVNYANGTFLTDPILSLTCSPFSFCGPKRISPLPCSVDELPALDAILISHNHYDHLDLPTVRALINRFGPDLTWFVPSGLKSWFSNLGKVTVKELTWNEETAFETRRGESFRVVCLPSQHWSMRSIFDRDQSLWCSWAVIGAKRRFFFAGDTGYCPAFKVIGNLHGPFDLSAIPIGCYEPRWFMQYQHVDPEEALQIHKDLRSRASLGIHWGTYAMGSHEHPTEPPCKLAAAAKREGLENAFVTLAQGETWKPANESNAG</sequence>
<reference evidence="3" key="3">
    <citation type="submission" date="2019-12" db="UniProtKB">
        <authorList>
            <consortium name="WormBaseParasite"/>
        </authorList>
    </citation>
    <scope>IDENTIFICATION</scope>
</reference>
<dbReference type="Gene3D" id="3.60.15.10">
    <property type="entry name" value="Ribonuclease Z/Hydroxyacylglutathione hydrolase-like"/>
    <property type="match status" value="1"/>
</dbReference>
<proteinExistence type="predicted"/>
<dbReference type="GO" id="GO:0070290">
    <property type="term" value="F:N-acylphosphatidylethanolamine-specific phospholipase D activity"/>
    <property type="evidence" value="ECO:0007669"/>
    <property type="project" value="TreeGrafter"/>
</dbReference>
<dbReference type="InterPro" id="IPR001279">
    <property type="entry name" value="Metallo-B-lactamas"/>
</dbReference>
<dbReference type="WBParaSite" id="TMUE_2000006684.2">
    <property type="protein sequence ID" value="TMUE_2000006684.2"/>
    <property type="gene ID" value="WBGene00293790"/>
</dbReference>
<dbReference type="WBParaSite" id="TMUE_2000006684.1">
    <property type="protein sequence ID" value="TMUE_2000006684.1"/>
    <property type="gene ID" value="WBGene00293790"/>
</dbReference>
<protein>
    <submittedName>
        <fullName evidence="3 4">Lactamase_B domain-containing protein</fullName>
    </submittedName>
</protein>
<reference evidence="2" key="1">
    <citation type="submission" date="2013-11" db="EMBL/GenBank/DDBJ databases">
        <authorList>
            <person name="Aslett M."/>
        </authorList>
    </citation>
    <scope>NUCLEOTIDE SEQUENCE [LARGE SCALE GENOMIC DNA]</scope>
    <source>
        <strain evidence="2">Edinburgh</strain>
    </source>
</reference>
<dbReference type="STRING" id="70415.A0A5S6QHL9"/>
<dbReference type="GO" id="GO:0070292">
    <property type="term" value="P:N-acylphosphatidylethanolamine metabolic process"/>
    <property type="evidence" value="ECO:0007669"/>
    <property type="project" value="TreeGrafter"/>
</dbReference>
<evidence type="ECO:0000313" key="3">
    <source>
        <dbReference type="WBParaSite" id="TMUE_2000006684.1"/>
    </source>
</evidence>
<evidence type="ECO:0000259" key="1">
    <source>
        <dbReference type="Pfam" id="PF12706"/>
    </source>
</evidence>
<keyword evidence="2" id="KW-1185">Reference proteome</keyword>
<dbReference type="GO" id="GO:0070291">
    <property type="term" value="P:N-acylethanolamine metabolic process"/>
    <property type="evidence" value="ECO:0007669"/>
    <property type="project" value="TreeGrafter"/>
</dbReference>
<dbReference type="WBParaSite" id="TMUE_2000006684.3">
    <property type="protein sequence ID" value="TMUE_2000006684.3"/>
    <property type="gene ID" value="WBGene00293790"/>
</dbReference>